<dbReference type="CDD" id="cd09917">
    <property type="entry name" value="F-box_SF"/>
    <property type="match status" value="1"/>
</dbReference>
<evidence type="ECO:0000259" key="2">
    <source>
        <dbReference type="PROSITE" id="PS50181"/>
    </source>
</evidence>
<dbReference type="PROSITE" id="PS50181">
    <property type="entry name" value="FBOX"/>
    <property type="match status" value="1"/>
</dbReference>
<proteinExistence type="predicted"/>
<name>A0A9P7S7G5_9AGAR</name>
<dbReference type="RefSeq" id="XP_043011898.1">
    <property type="nucleotide sequence ID" value="XM_043150808.1"/>
</dbReference>
<dbReference type="Pfam" id="PF00646">
    <property type="entry name" value="F-box"/>
    <property type="match status" value="1"/>
</dbReference>
<dbReference type="SMART" id="SM00256">
    <property type="entry name" value="FBOX"/>
    <property type="match status" value="1"/>
</dbReference>
<keyword evidence="4" id="KW-1185">Reference proteome</keyword>
<dbReference type="EMBL" id="CM032183">
    <property type="protein sequence ID" value="KAG7095428.1"/>
    <property type="molecule type" value="Genomic_DNA"/>
</dbReference>
<organism evidence="3 4">
    <name type="scientific">Marasmius oreades</name>
    <name type="common">fairy-ring Marasmius</name>
    <dbReference type="NCBI Taxonomy" id="181124"/>
    <lineage>
        <taxon>Eukaryota</taxon>
        <taxon>Fungi</taxon>
        <taxon>Dikarya</taxon>
        <taxon>Basidiomycota</taxon>
        <taxon>Agaricomycotina</taxon>
        <taxon>Agaricomycetes</taxon>
        <taxon>Agaricomycetidae</taxon>
        <taxon>Agaricales</taxon>
        <taxon>Marasmiineae</taxon>
        <taxon>Marasmiaceae</taxon>
        <taxon>Marasmius</taxon>
    </lineage>
</organism>
<dbReference type="SUPFAM" id="SSF81383">
    <property type="entry name" value="F-box domain"/>
    <property type="match status" value="1"/>
</dbReference>
<sequence>MKAAVSILNLPIELVCHILIYLDSLDILVCGLVNKQMKEIIQQSCALQYKLELARHRMVSSLKSYHDPPLATRLRALRHNEAAWHTLASRARYRSRFMHTGALYEFQSGIFGQSKENEQNHTTHIVFFDLVKMENGEPHIHWIHPVIGLMVIDFTMDPSQDLLLLISLAPPSSDYLYEAHFRTLSTNKPHSRALSATVSFLERPNAWSVVDGIVVAHISGELTGLLIKEAPSGGSVLQVFNWQFGPHDRCQIRRVTGIDDFNFLSQDKVLIVRSAGVFEVYQLPADFSKSAVLLASYAFPAFGFSFNNFWYISLSSHPAPGYNPNVGRSSAWDGHPKKAYVGDPENRLHCCCIYTHTNSSAHSFVFFFRSGTFLNPPPHWQEIGAGHPFPWNPTIFTNDRDPQLLYDVVPPPSFPTVVSSLTSEIEPTPAFPLSTSRPPSPLSFLLPESPTSELPDLISLPEFSQSSQSFLFHEAASSSPQHLTPSFRRSVYEPSEPIPWKVWGPQSTRWFRQHFSKDWHHATYGLRTAELVANPNSVDDPTVVFVQQGTLHVISDGDDDWNGFEQNEAEDWELPKHDMPNIFEPENEASSRTQEQPRNRKYLRVKNFNPYVISQMMEEMSMVDGEDNVKLGNGLTYRVVTKPSVTKGEDVFREDIVSHLPYVEVTSNEQFDASDVMVDDERLLIIKRGRRGRLKSVQVLSL</sequence>
<dbReference type="InterPro" id="IPR001810">
    <property type="entry name" value="F-box_dom"/>
</dbReference>
<feature type="region of interest" description="Disordered" evidence="1">
    <location>
        <begin position="577"/>
        <end position="597"/>
    </location>
</feature>
<accession>A0A9P7S7G5</accession>
<evidence type="ECO:0000313" key="3">
    <source>
        <dbReference type="EMBL" id="KAG7095428.1"/>
    </source>
</evidence>
<dbReference type="InterPro" id="IPR036047">
    <property type="entry name" value="F-box-like_dom_sf"/>
</dbReference>
<dbReference type="KEGG" id="more:E1B28_006177"/>
<gene>
    <name evidence="3" type="ORF">E1B28_006177</name>
</gene>
<dbReference type="GeneID" id="66075253"/>
<dbReference type="OrthoDB" id="3256413at2759"/>
<dbReference type="AlphaFoldDB" id="A0A9P7S7G5"/>
<evidence type="ECO:0000256" key="1">
    <source>
        <dbReference type="SAM" id="MobiDB-lite"/>
    </source>
</evidence>
<evidence type="ECO:0000313" key="4">
    <source>
        <dbReference type="Proteomes" id="UP001049176"/>
    </source>
</evidence>
<reference evidence="3" key="1">
    <citation type="journal article" date="2021" name="Genome Biol. Evol.">
        <title>The assembled and annotated genome of the fairy-ring fungus Marasmius oreades.</title>
        <authorList>
            <person name="Hiltunen M."/>
            <person name="Ament-Velasquez S.L."/>
            <person name="Johannesson H."/>
        </authorList>
    </citation>
    <scope>NUCLEOTIDE SEQUENCE</scope>
    <source>
        <strain evidence="3">03SP1</strain>
    </source>
</reference>
<protein>
    <recommendedName>
        <fullName evidence="2">F-box domain-containing protein</fullName>
    </recommendedName>
</protein>
<dbReference type="Proteomes" id="UP001049176">
    <property type="component" value="Chromosome 3"/>
</dbReference>
<comment type="caution">
    <text evidence="3">The sequence shown here is derived from an EMBL/GenBank/DDBJ whole genome shotgun (WGS) entry which is preliminary data.</text>
</comment>
<feature type="domain" description="F-box" evidence="2">
    <location>
        <begin position="4"/>
        <end position="52"/>
    </location>
</feature>